<feature type="transmembrane region" description="Helical" evidence="1">
    <location>
        <begin position="76"/>
        <end position="96"/>
    </location>
</feature>
<proteinExistence type="predicted"/>
<dbReference type="HOGENOM" id="CLU_595956_0_0_1"/>
<dbReference type="Gene3D" id="2.80.10.50">
    <property type="match status" value="1"/>
</dbReference>
<dbReference type="AlphaFoldDB" id="I3EKJ4"/>
<gene>
    <name evidence="2" type="ORF">NEQG_00511</name>
</gene>
<feature type="transmembrane region" description="Helical" evidence="1">
    <location>
        <begin position="36"/>
        <end position="61"/>
    </location>
</feature>
<keyword evidence="1" id="KW-0812">Transmembrane</keyword>
<dbReference type="SUPFAM" id="SSF82109">
    <property type="entry name" value="MIR domain"/>
    <property type="match status" value="1"/>
</dbReference>
<dbReference type="VEuPathDB" id="MicrosporidiaDB:NEQG_00511"/>
<feature type="transmembrane region" description="Helical" evidence="1">
    <location>
        <begin position="380"/>
        <end position="398"/>
    </location>
</feature>
<evidence type="ECO:0000313" key="3">
    <source>
        <dbReference type="Proteomes" id="UP000002872"/>
    </source>
</evidence>
<feature type="transmembrane region" description="Helical" evidence="1">
    <location>
        <begin position="6"/>
        <end position="24"/>
    </location>
</feature>
<keyword evidence="3" id="KW-1185">Reference proteome</keyword>
<dbReference type="OrthoDB" id="292747at2759"/>
<evidence type="ECO:0000313" key="2">
    <source>
        <dbReference type="EMBL" id="EIJ89741.1"/>
    </source>
</evidence>
<protein>
    <submittedName>
        <fullName evidence="2">Uncharacterized protein</fullName>
    </submittedName>
</protein>
<name>I3EKJ4_NEMP3</name>
<dbReference type="Proteomes" id="UP000002872">
    <property type="component" value="Unassembled WGS sequence"/>
</dbReference>
<evidence type="ECO:0000256" key="1">
    <source>
        <dbReference type="SAM" id="Phobius"/>
    </source>
</evidence>
<dbReference type="InterPro" id="IPR036300">
    <property type="entry name" value="MIR_dom_sf"/>
</dbReference>
<dbReference type="OMA" id="WCKNILA"/>
<organism evidence="2 3">
    <name type="scientific">Nematocida parisii (strain ERTm3)</name>
    <name type="common">Nematode killer fungus</name>
    <dbReference type="NCBI Taxonomy" id="935791"/>
    <lineage>
        <taxon>Eukaryota</taxon>
        <taxon>Fungi</taxon>
        <taxon>Fungi incertae sedis</taxon>
        <taxon>Microsporidia</taxon>
        <taxon>Nematocida</taxon>
    </lineage>
</organism>
<dbReference type="EMBL" id="GL870876">
    <property type="protein sequence ID" value="EIJ89741.1"/>
    <property type="molecule type" value="Genomic_DNA"/>
</dbReference>
<accession>I3EKJ4</accession>
<sequence length="461" mass="52105">MKNILRTRIVTLGVCSFILFSIIPRIDLKNIDRINVFSILCLAYWIGTKYYKSATILYFILNSSDVVFMLESGRMVLFYSLVYFSEAPVLSDLSYGRSICRSIRTKNLFPLAVSVIAGVSLAIWRVAISESGSISESTPLRSSESIHMQSQKVYLSSMDSHSIRNNENFGDNGTVVFGTKKVSEQTEWKIVLEGLEGNPPPPAVITSGSVVYLQNLYTKEYLYVFCLPSSGVASGKQKILSTLQITDLNQFIILNTVEDTSKTAPIYRDGSFYLKHVSSGVFVRVCKKVTQKDLKHLVDAYEICGEALEAKKSIMDKRFLWSGRKNAGHKEAFTRKITRILLKTYKEELKKIKSLFSINEAAKKERETFEQIRAGLYNNYNLVVYLALFMVSAVRGLLGMEVIWEQVMSCLIDILLCLIFKKTNTKEIVYASSVVGIQHGLKLHKLISEILSKTRSKLKKQ</sequence>
<keyword evidence="1" id="KW-1133">Transmembrane helix</keyword>
<dbReference type="InParanoid" id="I3EKJ4"/>
<keyword evidence="1" id="KW-0472">Membrane</keyword>
<reference evidence="2" key="1">
    <citation type="submission" date="2011-01" db="EMBL/GenBank/DDBJ databases">
        <title>The Genome Sequence of Nematocida parisii strain ERTm3.</title>
        <authorList>
            <consortium name="The Broad Institute Genome Sequencing Platform"/>
            <consortium name="The Broad Institute Genome Sequencing Center for Infectious Disease"/>
            <person name="Cuomo C."/>
            <person name="Troemel E."/>
            <person name="Young S.K."/>
            <person name="Zeng Q."/>
            <person name="Gargeya S."/>
            <person name="Fitzgerald M."/>
            <person name="Haas B."/>
            <person name="Abouelleil A."/>
            <person name="Alvarado L."/>
            <person name="Arachchi H.M."/>
            <person name="Berlin A."/>
            <person name="Chapman S.B."/>
            <person name="Gearin G."/>
            <person name="Goldberg J."/>
            <person name="Griggs A."/>
            <person name="Gujja S."/>
            <person name="Hansen M."/>
            <person name="Heiman D."/>
            <person name="Howarth C."/>
            <person name="Larimer J."/>
            <person name="Lui A."/>
            <person name="MacDonald P.J.P."/>
            <person name="McCowen C."/>
            <person name="Montmayeur A."/>
            <person name="Murphy C."/>
            <person name="Neiman D."/>
            <person name="Pearson M."/>
            <person name="Priest M."/>
            <person name="Roberts A."/>
            <person name="Saif S."/>
            <person name="Shea T."/>
            <person name="Sisk P."/>
            <person name="Stolte C."/>
            <person name="Sykes S."/>
            <person name="Wortman J."/>
            <person name="Nusbaum C."/>
            <person name="Birren B."/>
        </authorList>
    </citation>
    <scope>NUCLEOTIDE SEQUENCE</scope>
    <source>
        <strain evidence="2">ERTm3</strain>
    </source>
</reference>